<reference evidence="1 2" key="1">
    <citation type="submission" date="2018-05" db="EMBL/GenBank/DDBJ databases">
        <title>Genome sequences of two Antarctic strains of Pseudomonas prosekii: insights into adaptation to extreme conditions.</title>
        <authorList>
            <person name="Snopkova K."/>
            <person name="Dufkova K."/>
            <person name="Cejkova D."/>
            <person name="Sedlacek I."/>
            <person name="Smajs D."/>
        </authorList>
    </citation>
    <scope>NUCLEOTIDE SEQUENCE [LARGE SCALE GENOMIC DNA]</scope>
    <source>
        <strain evidence="1 2">P2673</strain>
    </source>
</reference>
<comment type="caution">
    <text evidence="1">The sequence shown here is derived from an EMBL/GenBank/DDBJ whole genome shotgun (WGS) entry which is preliminary data.</text>
</comment>
<evidence type="ECO:0000313" key="1">
    <source>
        <dbReference type="EMBL" id="PWE40478.1"/>
    </source>
</evidence>
<sequence length="101" mass="11461">MRRARSSNTTTIWPRLRIPCPTSTFKPSLPIQRPGLRTQVRYRRTSAPNHDCRRFFVSASPCNGGCAWETFGSAGFLYLRFLSPRIAATHSPENERGSSNF</sequence>
<dbReference type="EMBL" id="QFAW01000044">
    <property type="protein sequence ID" value="PWE40478.1"/>
    <property type="molecule type" value="Genomic_DNA"/>
</dbReference>
<dbReference type="Proteomes" id="UP000245056">
    <property type="component" value="Unassembled WGS sequence"/>
</dbReference>
<name>A0A2U2D2C7_9PSED</name>
<organism evidence="1 2">
    <name type="scientific">Pseudomonas prosekii</name>
    <dbReference type="NCBI Taxonomy" id="1148509"/>
    <lineage>
        <taxon>Bacteria</taxon>
        <taxon>Pseudomonadati</taxon>
        <taxon>Pseudomonadota</taxon>
        <taxon>Gammaproteobacteria</taxon>
        <taxon>Pseudomonadales</taxon>
        <taxon>Pseudomonadaceae</taxon>
        <taxon>Pseudomonas</taxon>
    </lineage>
</organism>
<accession>A0A2U2D2C7</accession>
<protein>
    <submittedName>
        <fullName evidence="1">Uncharacterized protein</fullName>
    </submittedName>
</protein>
<gene>
    <name evidence="1" type="ORF">C9I49_23825</name>
</gene>
<proteinExistence type="predicted"/>
<dbReference type="AlphaFoldDB" id="A0A2U2D2C7"/>
<evidence type="ECO:0000313" key="2">
    <source>
        <dbReference type="Proteomes" id="UP000245056"/>
    </source>
</evidence>